<feature type="site" description="Raises pKa of active site His" evidence="6">
    <location>
        <position position="151"/>
    </location>
</feature>
<dbReference type="RefSeq" id="WP_180940654.1">
    <property type="nucleotide sequence ID" value="NZ_CP041238.1"/>
</dbReference>
<evidence type="ECO:0000256" key="3">
    <source>
        <dbReference type="ARBA" id="ARBA00022755"/>
    </source>
</evidence>
<dbReference type="Proteomes" id="UP000510721">
    <property type="component" value="Chromosome"/>
</dbReference>
<evidence type="ECO:0000256" key="2">
    <source>
        <dbReference type="ARBA" id="ARBA00022679"/>
    </source>
</evidence>
<dbReference type="AlphaFoldDB" id="A0A859QCM0"/>
<evidence type="ECO:0000313" key="8">
    <source>
        <dbReference type="Proteomes" id="UP000510721"/>
    </source>
</evidence>
<sequence>MSTTTAKKRVVVFISGGGSNMLSLVKAAAEPDFPAEVVAVIADKAEAGGLAKAAALGIPTFSFVRKDFDSKEAHEAAILAELDRLRPDIICLAGYMRLLSAAFIQRHEGRILNIHPSLLPLFPGLHTHQRAIDAGMRLAGCTVHFVTEGMDDGPIIAQAAVPVLAGDTAETLAARVLTVEHKTYPMALRLVAEGKVEMKDGRAASHAVGEGSGILVSPAI</sequence>
<comment type="catalytic activity">
    <reaction evidence="5 6">
        <text>N(1)-(5-phospho-beta-D-ribosyl)glycinamide + (6R)-10-formyltetrahydrofolate = N(2)-formyl-N(1)-(5-phospho-beta-D-ribosyl)glycinamide + (6S)-5,6,7,8-tetrahydrofolate + H(+)</text>
        <dbReference type="Rhea" id="RHEA:15053"/>
        <dbReference type="ChEBI" id="CHEBI:15378"/>
        <dbReference type="ChEBI" id="CHEBI:57453"/>
        <dbReference type="ChEBI" id="CHEBI:143788"/>
        <dbReference type="ChEBI" id="CHEBI:147286"/>
        <dbReference type="ChEBI" id="CHEBI:195366"/>
        <dbReference type="EC" id="2.1.2.2"/>
    </reaction>
</comment>
<dbReference type="GO" id="GO:0005829">
    <property type="term" value="C:cytosol"/>
    <property type="evidence" value="ECO:0007669"/>
    <property type="project" value="TreeGrafter"/>
</dbReference>
<dbReference type="InterPro" id="IPR002376">
    <property type="entry name" value="Formyl_transf_N"/>
</dbReference>
<comment type="function">
    <text evidence="6">Catalyzes the transfer of a formyl group from 10-formyltetrahydrofolate to 5-phospho-ribosyl-glycinamide (GAR), producing 5-phospho-ribosyl-N-formylglycinamide (FGAR) and tetrahydrofolate.</text>
</comment>
<dbReference type="InterPro" id="IPR004607">
    <property type="entry name" value="GART"/>
</dbReference>
<comment type="pathway">
    <text evidence="1 6">Purine metabolism; IMP biosynthesis via de novo pathway; N(2)-formyl-N(1)-(5-phospho-D-ribosyl)glycinamide from N(1)-(5-phospho-D-ribosyl)glycinamide (10-formyl THF route): step 1/1.</text>
</comment>
<evidence type="ECO:0000256" key="1">
    <source>
        <dbReference type="ARBA" id="ARBA00005054"/>
    </source>
</evidence>
<keyword evidence="3 6" id="KW-0658">Purine biosynthesis</keyword>
<feature type="binding site" evidence="6">
    <location>
        <position position="71"/>
    </location>
    <ligand>
        <name>(6R)-10-formyltetrahydrofolate</name>
        <dbReference type="ChEBI" id="CHEBI:195366"/>
    </ligand>
</feature>
<feature type="binding site" evidence="6">
    <location>
        <begin position="18"/>
        <end position="20"/>
    </location>
    <ligand>
        <name>N(1)-(5-phospho-beta-D-ribosyl)glycinamide</name>
        <dbReference type="ChEBI" id="CHEBI:143788"/>
    </ligand>
</feature>
<dbReference type="KEGG" id="emx:FKV68_06360"/>
<dbReference type="GO" id="GO:0006189">
    <property type="term" value="P:'de novo' IMP biosynthetic process"/>
    <property type="evidence" value="ECO:0007669"/>
    <property type="project" value="UniProtKB-UniRule"/>
</dbReference>
<dbReference type="GO" id="GO:0004644">
    <property type="term" value="F:phosphoribosylglycinamide formyltransferase activity"/>
    <property type="evidence" value="ECO:0007669"/>
    <property type="project" value="UniProtKB-UniRule"/>
</dbReference>
<dbReference type="Pfam" id="PF00551">
    <property type="entry name" value="Formyl_trans_N"/>
    <property type="match status" value="1"/>
</dbReference>
<dbReference type="HAMAP" id="MF_01930">
    <property type="entry name" value="PurN"/>
    <property type="match status" value="1"/>
</dbReference>
<dbReference type="PROSITE" id="PS00373">
    <property type="entry name" value="GART"/>
    <property type="match status" value="1"/>
</dbReference>
<dbReference type="EMBL" id="CP041238">
    <property type="protein sequence ID" value="QLL61102.1"/>
    <property type="molecule type" value="Genomic_DNA"/>
</dbReference>
<evidence type="ECO:0000256" key="4">
    <source>
        <dbReference type="ARBA" id="ARBA00038440"/>
    </source>
</evidence>
<reference evidence="7 8" key="1">
    <citation type="submission" date="2019-06" db="EMBL/GenBank/DDBJ databases">
        <title>Complete genome sequence of Ensifer mexicanus ITTG R7 isolated from nodules of Acacia angustissima (Mill.) Kuntze.</title>
        <authorList>
            <person name="Rincon-Rosales R."/>
            <person name="Rogel M.A."/>
            <person name="Guerrero G."/>
            <person name="Rincon-Molina C.I."/>
            <person name="Lopez-Lopez A."/>
            <person name="Martinez-Romero E."/>
        </authorList>
    </citation>
    <scope>NUCLEOTIDE SEQUENCE [LARGE SCALE GENOMIC DNA]</scope>
    <source>
        <strain evidence="7 8">ITTG R7</strain>
    </source>
</reference>
<dbReference type="NCBIfam" id="TIGR00639">
    <property type="entry name" value="PurN"/>
    <property type="match status" value="1"/>
</dbReference>
<evidence type="ECO:0000256" key="6">
    <source>
        <dbReference type="HAMAP-Rule" id="MF_01930"/>
    </source>
</evidence>
<dbReference type="PANTHER" id="PTHR43369">
    <property type="entry name" value="PHOSPHORIBOSYLGLYCINAMIDE FORMYLTRANSFERASE"/>
    <property type="match status" value="1"/>
</dbReference>
<keyword evidence="2 6" id="KW-0808">Transferase</keyword>
<evidence type="ECO:0000313" key="7">
    <source>
        <dbReference type="EMBL" id="QLL61102.1"/>
    </source>
</evidence>
<accession>A0A859QCM0</accession>
<dbReference type="EC" id="2.1.2.2" evidence="6"/>
<dbReference type="UniPathway" id="UPA00074">
    <property type="reaction ID" value="UER00126"/>
</dbReference>
<feature type="binding site" evidence="6">
    <location>
        <position position="113"/>
    </location>
    <ligand>
        <name>(6R)-10-formyltetrahydrofolate</name>
        <dbReference type="ChEBI" id="CHEBI:195366"/>
    </ligand>
</feature>
<comment type="similarity">
    <text evidence="4 6">Belongs to the GART family.</text>
</comment>
<keyword evidence="8" id="KW-1185">Reference proteome</keyword>
<proteinExistence type="inferred from homology"/>
<dbReference type="SUPFAM" id="SSF53328">
    <property type="entry name" value="Formyltransferase"/>
    <property type="match status" value="1"/>
</dbReference>
<dbReference type="PANTHER" id="PTHR43369:SF2">
    <property type="entry name" value="PHOSPHORIBOSYLGLYCINAMIDE FORMYLTRANSFERASE"/>
    <property type="match status" value="1"/>
</dbReference>
<feature type="binding site" evidence="6">
    <location>
        <begin position="96"/>
        <end position="99"/>
    </location>
    <ligand>
        <name>(6R)-10-formyltetrahydrofolate</name>
        <dbReference type="ChEBI" id="CHEBI:195366"/>
    </ligand>
</feature>
<protein>
    <recommendedName>
        <fullName evidence="6">Phosphoribosylglycinamide formyltransferase</fullName>
        <ecNumber evidence="6">2.1.2.2</ecNumber>
    </recommendedName>
    <alternativeName>
        <fullName evidence="6">5'-phosphoribosylglycinamide transformylase</fullName>
    </alternativeName>
    <alternativeName>
        <fullName evidence="6">GAR transformylase</fullName>
        <shortName evidence="6">GART</shortName>
    </alternativeName>
</protein>
<dbReference type="InterPro" id="IPR001555">
    <property type="entry name" value="GART_AS"/>
</dbReference>
<dbReference type="InterPro" id="IPR036477">
    <property type="entry name" value="Formyl_transf_N_sf"/>
</dbReference>
<feature type="active site" description="Proton donor" evidence="6">
    <location>
        <position position="115"/>
    </location>
</feature>
<name>A0A859QCM0_9HYPH</name>
<organism evidence="7 8">
    <name type="scientific">Sinorhizobium mexicanum</name>
    <dbReference type="NCBI Taxonomy" id="375549"/>
    <lineage>
        <taxon>Bacteria</taxon>
        <taxon>Pseudomonadati</taxon>
        <taxon>Pseudomonadota</taxon>
        <taxon>Alphaproteobacteria</taxon>
        <taxon>Hyphomicrobiales</taxon>
        <taxon>Rhizobiaceae</taxon>
        <taxon>Sinorhizobium/Ensifer group</taxon>
        <taxon>Sinorhizobium</taxon>
    </lineage>
</organism>
<gene>
    <name evidence="6" type="primary">purN</name>
    <name evidence="7" type="ORF">FKV68_06360</name>
</gene>
<evidence type="ECO:0000256" key="5">
    <source>
        <dbReference type="ARBA" id="ARBA00047664"/>
    </source>
</evidence>
<dbReference type="CDD" id="cd08645">
    <property type="entry name" value="FMT_core_GART"/>
    <property type="match status" value="1"/>
</dbReference>
<dbReference type="Gene3D" id="3.40.50.170">
    <property type="entry name" value="Formyl transferase, N-terminal domain"/>
    <property type="match status" value="1"/>
</dbReference>